<dbReference type="SMART" id="SM00644">
    <property type="entry name" value="Ami_2"/>
    <property type="match status" value="1"/>
</dbReference>
<evidence type="ECO:0000256" key="8">
    <source>
        <dbReference type="ARBA" id="ARBA00022801"/>
    </source>
</evidence>
<evidence type="ECO:0000256" key="11">
    <source>
        <dbReference type="ARBA" id="ARBA00039257"/>
    </source>
</evidence>
<dbReference type="InterPro" id="IPR002502">
    <property type="entry name" value="Amidase_domain"/>
</dbReference>
<keyword evidence="9" id="KW-0862">Zinc</keyword>
<reference evidence="14 15" key="1">
    <citation type="submission" date="2019-09" db="EMBL/GenBank/DDBJ databases">
        <title>Draft genome sequences of 48 bacterial type strains from the CCUG.</title>
        <authorList>
            <person name="Tunovic T."/>
            <person name="Pineiro-Iglesias B."/>
            <person name="Unosson C."/>
            <person name="Inganas E."/>
            <person name="Ohlen M."/>
            <person name="Cardew S."/>
            <person name="Jensie-Markopoulos S."/>
            <person name="Salva-Serra F."/>
            <person name="Jaen-Luchoro D."/>
            <person name="Karlsson R."/>
            <person name="Svensson-Stadler L."/>
            <person name="Chun J."/>
            <person name="Moore E."/>
        </authorList>
    </citation>
    <scope>NUCLEOTIDE SEQUENCE [LARGE SCALE GENOMIC DNA]</scope>
    <source>
        <strain evidence="14 15">CCUG 30977</strain>
    </source>
</reference>
<comment type="similarity">
    <text evidence="4">Belongs to the N-acetylmuramoyl-L-alanine amidase 2 family.</text>
</comment>
<dbReference type="GO" id="GO:0009254">
    <property type="term" value="P:peptidoglycan turnover"/>
    <property type="evidence" value="ECO:0007669"/>
    <property type="project" value="TreeGrafter"/>
</dbReference>
<organism evidence="14 15">
    <name type="scientific">Ideonella dechloratans</name>
    <dbReference type="NCBI Taxonomy" id="36863"/>
    <lineage>
        <taxon>Bacteria</taxon>
        <taxon>Pseudomonadati</taxon>
        <taxon>Pseudomonadota</taxon>
        <taxon>Betaproteobacteria</taxon>
        <taxon>Burkholderiales</taxon>
        <taxon>Sphaerotilaceae</taxon>
        <taxon>Ideonella</taxon>
    </lineage>
</organism>
<evidence type="ECO:0000256" key="1">
    <source>
        <dbReference type="ARBA" id="ARBA00001561"/>
    </source>
</evidence>
<dbReference type="EMBL" id="VZPB01000001">
    <property type="protein sequence ID" value="KAB0585443.1"/>
    <property type="molecule type" value="Genomic_DNA"/>
</dbReference>
<dbReference type="CDD" id="cd06583">
    <property type="entry name" value="PGRP"/>
    <property type="match status" value="1"/>
</dbReference>
<comment type="cofactor">
    <cofactor evidence="2">
        <name>Zn(2+)</name>
        <dbReference type="ChEBI" id="CHEBI:29105"/>
    </cofactor>
</comment>
<evidence type="ECO:0000256" key="4">
    <source>
        <dbReference type="ARBA" id="ARBA00007553"/>
    </source>
</evidence>
<dbReference type="PANTHER" id="PTHR30417:SF4">
    <property type="entry name" value="1,6-ANHYDRO-N-ACETYLMURAMYL-L-ALANINE AMIDASE AMPD"/>
    <property type="match status" value="1"/>
</dbReference>
<dbReference type="OrthoDB" id="9794842at2"/>
<evidence type="ECO:0000256" key="3">
    <source>
        <dbReference type="ARBA" id="ARBA00004496"/>
    </source>
</evidence>
<keyword evidence="15" id="KW-1185">Reference proteome</keyword>
<dbReference type="GO" id="GO:0008745">
    <property type="term" value="F:N-acetylmuramoyl-L-alanine amidase activity"/>
    <property type="evidence" value="ECO:0007669"/>
    <property type="project" value="UniProtKB-EC"/>
</dbReference>
<gene>
    <name evidence="14" type="primary">ampD</name>
    <name evidence="14" type="ORF">F7Q92_00700</name>
</gene>
<evidence type="ECO:0000313" key="14">
    <source>
        <dbReference type="EMBL" id="KAB0585443.1"/>
    </source>
</evidence>
<dbReference type="EC" id="3.5.1.28" evidence="5"/>
<dbReference type="GO" id="GO:0071555">
    <property type="term" value="P:cell wall organization"/>
    <property type="evidence" value="ECO:0007669"/>
    <property type="project" value="UniProtKB-KW"/>
</dbReference>
<dbReference type="PANTHER" id="PTHR30417">
    <property type="entry name" value="N-ACETYLMURAMOYL-L-ALANINE AMIDASE AMID"/>
    <property type="match status" value="1"/>
</dbReference>
<evidence type="ECO:0000256" key="12">
    <source>
        <dbReference type="ARBA" id="ARBA00042615"/>
    </source>
</evidence>
<dbReference type="AlphaFoldDB" id="A0A643FHG8"/>
<keyword evidence="7" id="KW-0479">Metal-binding</keyword>
<dbReference type="InterPro" id="IPR036505">
    <property type="entry name" value="Amidase/PGRP_sf"/>
</dbReference>
<name>A0A643FHG8_IDEDE</name>
<evidence type="ECO:0000256" key="5">
    <source>
        <dbReference type="ARBA" id="ARBA00011901"/>
    </source>
</evidence>
<evidence type="ECO:0000256" key="9">
    <source>
        <dbReference type="ARBA" id="ARBA00022833"/>
    </source>
</evidence>
<dbReference type="Pfam" id="PF01510">
    <property type="entry name" value="Amidase_2"/>
    <property type="match status" value="1"/>
</dbReference>
<comment type="subcellular location">
    <subcellularLocation>
        <location evidence="3">Cytoplasm</location>
    </subcellularLocation>
</comment>
<accession>A0A643FHG8</accession>
<evidence type="ECO:0000256" key="2">
    <source>
        <dbReference type="ARBA" id="ARBA00001947"/>
    </source>
</evidence>
<evidence type="ECO:0000256" key="10">
    <source>
        <dbReference type="ARBA" id="ARBA00023316"/>
    </source>
</evidence>
<evidence type="ECO:0000313" key="15">
    <source>
        <dbReference type="Proteomes" id="UP000430120"/>
    </source>
</evidence>
<dbReference type="NCBIfam" id="NF008758">
    <property type="entry name" value="PRK11789.1"/>
    <property type="match status" value="1"/>
</dbReference>
<comment type="caution">
    <text evidence="14">The sequence shown here is derived from an EMBL/GenBank/DDBJ whole genome shotgun (WGS) entry which is preliminary data.</text>
</comment>
<protein>
    <recommendedName>
        <fullName evidence="11">1,6-anhydro-N-acetylmuramyl-L-alanine amidase AmpD</fullName>
        <ecNumber evidence="5">3.5.1.28</ecNumber>
    </recommendedName>
    <alternativeName>
        <fullName evidence="12">N-acetylmuramoyl-L-alanine amidase</fullName>
    </alternativeName>
</protein>
<sequence>MNAAATPPPGPNWKADWQAGWWSGAQAVPSPNFGPRPAGVPIDLVVLHSISLPPGEYGGDGIVRLFTNTLDWSAHPYYEGIRGLEVSAHFVIRRDGQLLQFVSCDDRAWHAGRSCWQGRESCNDYAIGIELEGLEGDPFEASQYETLARLLQAVARAYPVRAAVGHEHVAPGRKRDPGEGFDWGLVASRLAALGWAWPQGTAAG</sequence>
<evidence type="ECO:0000256" key="7">
    <source>
        <dbReference type="ARBA" id="ARBA00022723"/>
    </source>
</evidence>
<proteinExistence type="inferred from homology"/>
<dbReference type="Proteomes" id="UP000430120">
    <property type="component" value="Unassembled WGS sequence"/>
</dbReference>
<feature type="domain" description="N-acetylmuramoyl-L-alanine amidase" evidence="13">
    <location>
        <begin position="30"/>
        <end position="178"/>
    </location>
</feature>
<keyword evidence="10" id="KW-0961">Cell wall biogenesis/degradation</keyword>
<keyword evidence="6" id="KW-0963">Cytoplasm</keyword>
<dbReference type="RefSeq" id="WP_151122017.1">
    <property type="nucleotide sequence ID" value="NZ_CP088081.1"/>
</dbReference>
<dbReference type="GO" id="GO:0046872">
    <property type="term" value="F:metal ion binding"/>
    <property type="evidence" value="ECO:0007669"/>
    <property type="project" value="UniProtKB-KW"/>
</dbReference>
<evidence type="ECO:0000256" key="6">
    <source>
        <dbReference type="ARBA" id="ARBA00022490"/>
    </source>
</evidence>
<evidence type="ECO:0000259" key="13">
    <source>
        <dbReference type="SMART" id="SM00644"/>
    </source>
</evidence>
<dbReference type="GO" id="GO:0005737">
    <property type="term" value="C:cytoplasm"/>
    <property type="evidence" value="ECO:0007669"/>
    <property type="project" value="UniProtKB-SubCell"/>
</dbReference>
<comment type="catalytic activity">
    <reaction evidence="1">
        <text>Hydrolyzes the link between N-acetylmuramoyl residues and L-amino acid residues in certain cell-wall glycopeptides.</text>
        <dbReference type="EC" id="3.5.1.28"/>
    </reaction>
</comment>
<dbReference type="InterPro" id="IPR051206">
    <property type="entry name" value="NAMLAA_amidase_2"/>
</dbReference>
<dbReference type="GO" id="GO:0009253">
    <property type="term" value="P:peptidoglycan catabolic process"/>
    <property type="evidence" value="ECO:0007669"/>
    <property type="project" value="InterPro"/>
</dbReference>
<dbReference type="Gene3D" id="3.40.80.10">
    <property type="entry name" value="Peptidoglycan recognition protein-like"/>
    <property type="match status" value="1"/>
</dbReference>
<keyword evidence="8 14" id="KW-0378">Hydrolase</keyword>
<dbReference type="SUPFAM" id="SSF55846">
    <property type="entry name" value="N-acetylmuramoyl-L-alanine amidase-like"/>
    <property type="match status" value="1"/>
</dbReference>